<evidence type="ECO:0000256" key="5">
    <source>
        <dbReference type="ARBA" id="ARBA00022771"/>
    </source>
</evidence>
<evidence type="ECO:0000259" key="15">
    <source>
        <dbReference type="PROSITE" id="PS50157"/>
    </source>
</evidence>
<evidence type="ECO:0000313" key="17">
    <source>
        <dbReference type="Proteomes" id="UP000694424"/>
    </source>
</evidence>
<reference evidence="16" key="2">
    <citation type="submission" date="2025-09" db="UniProtKB">
        <authorList>
            <consortium name="Ensembl"/>
        </authorList>
    </citation>
    <scope>IDENTIFICATION</scope>
</reference>
<dbReference type="PROSITE" id="PS50157">
    <property type="entry name" value="ZINC_FINGER_C2H2_2"/>
    <property type="match status" value="6"/>
</dbReference>
<organism evidence="16 17">
    <name type="scientific">Apteryx owenii</name>
    <name type="common">Little spotted kiwi</name>
    <dbReference type="NCBI Taxonomy" id="8824"/>
    <lineage>
        <taxon>Eukaryota</taxon>
        <taxon>Metazoa</taxon>
        <taxon>Chordata</taxon>
        <taxon>Craniata</taxon>
        <taxon>Vertebrata</taxon>
        <taxon>Euteleostomi</taxon>
        <taxon>Archelosauria</taxon>
        <taxon>Archosauria</taxon>
        <taxon>Dinosauria</taxon>
        <taxon>Saurischia</taxon>
        <taxon>Theropoda</taxon>
        <taxon>Coelurosauria</taxon>
        <taxon>Aves</taxon>
        <taxon>Palaeognathae</taxon>
        <taxon>Apterygiformes</taxon>
        <taxon>Apterygidae</taxon>
        <taxon>Apteryx</taxon>
    </lineage>
</organism>
<dbReference type="Proteomes" id="UP000694424">
    <property type="component" value="Unplaced"/>
</dbReference>
<evidence type="ECO:0000256" key="8">
    <source>
        <dbReference type="ARBA" id="ARBA00023125"/>
    </source>
</evidence>
<dbReference type="InterPro" id="IPR036236">
    <property type="entry name" value="Znf_C2H2_sf"/>
</dbReference>
<evidence type="ECO:0000256" key="14">
    <source>
        <dbReference type="SAM" id="MobiDB-lite"/>
    </source>
</evidence>
<keyword evidence="8" id="KW-0238">DNA-binding</keyword>
<evidence type="ECO:0000256" key="11">
    <source>
        <dbReference type="ARBA" id="ARBA00061457"/>
    </source>
</evidence>
<evidence type="ECO:0000256" key="1">
    <source>
        <dbReference type="ARBA" id="ARBA00004123"/>
    </source>
</evidence>
<feature type="domain" description="C2H2-type" evidence="15">
    <location>
        <begin position="226"/>
        <end position="253"/>
    </location>
</feature>
<keyword evidence="9" id="KW-0804">Transcription</keyword>
<evidence type="ECO:0000256" key="13">
    <source>
        <dbReference type="PROSITE-ProRule" id="PRU00042"/>
    </source>
</evidence>
<feature type="region of interest" description="Disordered" evidence="14">
    <location>
        <begin position="1"/>
        <end position="64"/>
    </location>
</feature>
<dbReference type="Gene3D" id="3.30.160.60">
    <property type="entry name" value="Classic Zinc Finger"/>
    <property type="match status" value="5"/>
</dbReference>
<evidence type="ECO:0000256" key="10">
    <source>
        <dbReference type="ARBA" id="ARBA00023242"/>
    </source>
</evidence>
<dbReference type="GO" id="GO:0000981">
    <property type="term" value="F:DNA-binding transcription factor activity, RNA polymerase II-specific"/>
    <property type="evidence" value="ECO:0007669"/>
    <property type="project" value="TreeGrafter"/>
</dbReference>
<dbReference type="GO" id="GO:0008270">
    <property type="term" value="F:zinc ion binding"/>
    <property type="evidence" value="ECO:0007669"/>
    <property type="project" value="UniProtKB-KW"/>
</dbReference>
<evidence type="ECO:0000256" key="7">
    <source>
        <dbReference type="ARBA" id="ARBA00023015"/>
    </source>
</evidence>
<dbReference type="AlphaFoldDB" id="A0A8B9NW60"/>
<dbReference type="PANTHER" id="PTHR24388:SF54">
    <property type="entry name" value="PROTEIN ESCARGOT"/>
    <property type="match status" value="1"/>
</dbReference>
<feature type="compositionally biased region" description="Basic and acidic residues" evidence="14">
    <location>
        <begin position="15"/>
        <end position="40"/>
    </location>
</feature>
<name>A0A8B9NW60_APTOW</name>
<evidence type="ECO:0000256" key="9">
    <source>
        <dbReference type="ARBA" id="ARBA00023163"/>
    </source>
</evidence>
<evidence type="ECO:0000256" key="6">
    <source>
        <dbReference type="ARBA" id="ARBA00022833"/>
    </source>
</evidence>
<dbReference type="FunFam" id="3.30.160.60:FF:000373">
    <property type="entry name" value="Putative transcriptional repressor ctcf"/>
    <property type="match status" value="1"/>
</dbReference>
<keyword evidence="7" id="KW-0805">Transcription regulation</keyword>
<dbReference type="PROSITE" id="PS00028">
    <property type="entry name" value="ZINC_FINGER_C2H2_1"/>
    <property type="match status" value="3"/>
</dbReference>
<sequence>MDAAFELAEPFTKIKGAEENGGRMGEEDEDKIARVKEKSSVHAHGAGATALDGGGDPPEWSLPPQEGEKQLLTLQTVCLKAGEDDFQGEHQMSAEWQNGAQPLLVLQQGQGVHQDLPAAVAMSIQEGVCAFYDLELVQINILQERTQAKNLESKSRESPVDLLLVEGGEKELFSVGEAKSLDCKASGDLLVSCNKRKEQEYATPSEQAVTKNPKSLKSQVSASSIFSCDLCTFTSLRISTLNRHVKTHSDEKSHVCHLCLKAFRTATLLRNHVNAHTGTRPYKCSDCDMAFVTSGELTRHRRYKHTLEKPFQCSICKYSSVEASKLKRHIRSHTGERPYACYLCSYASKDTYKLKRHMITHSGEKPYECYVCQARFTQSGTMKIHILQKHGENVPKYQCPHCSTFIFLPLCFPDTV</sequence>
<evidence type="ECO:0000256" key="4">
    <source>
        <dbReference type="ARBA" id="ARBA00022737"/>
    </source>
</evidence>
<accession>A0A8B9NW60</accession>
<dbReference type="InterPro" id="IPR050527">
    <property type="entry name" value="Snail/Krueppel_Znf"/>
</dbReference>
<feature type="domain" description="C2H2-type" evidence="15">
    <location>
        <begin position="254"/>
        <end position="281"/>
    </location>
</feature>
<dbReference type="PANTHER" id="PTHR24388">
    <property type="entry name" value="ZINC FINGER PROTEIN"/>
    <property type="match status" value="1"/>
</dbReference>
<comment type="similarity">
    <text evidence="11">Belongs to the CTCF zinc-finger protein family.</text>
</comment>
<dbReference type="GO" id="GO:0000978">
    <property type="term" value="F:RNA polymerase II cis-regulatory region sequence-specific DNA binding"/>
    <property type="evidence" value="ECO:0007669"/>
    <property type="project" value="TreeGrafter"/>
</dbReference>
<protein>
    <recommendedName>
        <fullName evidence="12">CCCTC-binding factor</fullName>
    </recommendedName>
</protein>
<evidence type="ECO:0000256" key="12">
    <source>
        <dbReference type="ARBA" id="ARBA00079129"/>
    </source>
</evidence>
<dbReference type="FunFam" id="3.30.160.60:FF:000802">
    <property type="entry name" value="CCCTC-binding factor like"/>
    <property type="match status" value="1"/>
</dbReference>
<feature type="compositionally biased region" description="Low complexity" evidence="14">
    <location>
        <begin position="42"/>
        <end position="51"/>
    </location>
</feature>
<dbReference type="SMART" id="SM00355">
    <property type="entry name" value="ZnF_C2H2"/>
    <property type="match status" value="6"/>
</dbReference>
<keyword evidence="2" id="KW-0678">Repressor</keyword>
<dbReference type="Pfam" id="PF00096">
    <property type="entry name" value="zf-C2H2"/>
    <property type="match status" value="2"/>
</dbReference>
<keyword evidence="10" id="KW-0539">Nucleus</keyword>
<reference evidence="16" key="1">
    <citation type="submission" date="2025-08" db="UniProtKB">
        <authorList>
            <consortium name="Ensembl"/>
        </authorList>
    </citation>
    <scope>IDENTIFICATION</scope>
</reference>
<keyword evidence="6" id="KW-0862">Zinc</keyword>
<dbReference type="GO" id="GO:0005634">
    <property type="term" value="C:nucleus"/>
    <property type="evidence" value="ECO:0007669"/>
    <property type="project" value="UniProtKB-SubCell"/>
</dbReference>
<keyword evidence="4" id="KW-0677">Repeat</keyword>
<evidence type="ECO:0000313" key="16">
    <source>
        <dbReference type="Ensembl" id="ENSAOWP00000001339.1"/>
    </source>
</evidence>
<proteinExistence type="inferred from homology"/>
<keyword evidence="17" id="KW-1185">Reference proteome</keyword>
<feature type="domain" description="C2H2-type" evidence="15">
    <location>
        <begin position="311"/>
        <end position="338"/>
    </location>
</feature>
<keyword evidence="5 13" id="KW-0863">Zinc-finger</keyword>
<evidence type="ECO:0000256" key="2">
    <source>
        <dbReference type="ARBA" id="ARBA00022491"/>
    </source>
</evidence>
<comment type="subcellular location">
    <subcellularLocation>
        <location evidence="1">Nucleus</location>
    </subcellularLocation>
</comment>
<dbReference type="InterPro" id="IPR013087">
    <property type="entry name" value="Znf_C2H2_type"/>
</dbReference>
<dbReference type="SUPFAM" id="SSF57667">
    <property type="entry name" value="beta-beta-alpha zinc fingers"/>
    <property type="match status" value="3"/>
</dbReference>
<evidence type="ECO:0000256" key="3">
    <source>
        <dbReference type="ARBA" id="ARBA00022723"/>
    </source>
</evidence>
<feature type="domain" description="C2H2-type" evidence="15">
    <location>
        <begin position="339"/>
        <end position="366"/>
    </location>
</feature>
<feature type="domain" description="C2H2-type" evidence="15">
    <location>
        <begin position="367"/>
        <end position="395"/>
    </location>
</feature>
<dbReference type="Ensembl" id="ENSAOWT00000001524.1">
    <property type="protein sequence ID" value="ENSAOWP00000001339.1"/>
    <property type="gene ID" value="ENSAOWG00000000977.1"/>
</dbReference>
<dbReference type="FunFam" id="3.30.160.60:FF:000222">
    <property type="entry name" value="Putative transcriptional repressor ctcf"/>
    <property type="match status" value="1"/>
</dbReference>
<feature type="domain" description="C2H2-type" evidence="15">
    <location>
        <begin position="282"/>
        <end position="310"/>
    </location>
</feature>
<keyword evidence="3" id="KW-0479">Metal-binding</keyword>
<dbReference type="FunFam" id="3.30.160.60:FF:000049">
    <property type="entry name" value="transcriptional repressor CTCF isoform X1"/>
    <property type="match status" value="2"/>
</dbReference>